<dbReference type="EMBL" id="ML996099">
    <property type="protein sequence ID" value="KAF2740754.1"/>
    <property type="molecule type" value="Genomic_DNA"/>
</dbReference>
<keyword evidence="2" id="KW-1133">Transmembrane helix</keyword>
<keyword evidence="4" id="KW-1185">Reference proteome</keyword>
<sequence length="210" mass="24170">MSIFEDIILRKSEGVKTILIILLSFTTVLLAIPHLIKKDLLSVRLSQNDATDYSTVWKPYIMRSPYVDSNSTIADAHWESLDLDRGWIAMSHSYAIERGMLAGLPLPDDPEKGLFVLDGYHQMHCLMTLRTDMYAMLRGEHPPHPESHWRHCFNLIRQAIQCHADDTPLSHLEASLRPCQSWAKMDQWLAAHDTCWRGDNGQWARKKSCM</sequence>
<dbReference type="GO" id="GO:0043386">
    <property type="term" value="P:mycotoxin biosynthetic process"/>
    <property type="evidence" value="ECO:0007669"/>
    <property type="project" value="InterPro"/>
</dbReference>
<keyword evidence="2" id="KW-0812">Transmembrane</keyword>
<keyword evidence="2" id="KW-0472">Membrane</keyword>
<evidence type="ECO:0000313" key="3">
    <source>
        <dbReference type="EMBL" id="KAF2740754.1"/>
    </source>
</evidence>
<evidence type="ECO:0000256" key="1">
    <source>
        <dbReference type="ARBA" id="ARBA00035112"/>
    </source>
</evidence>
<evidence type="ECO:0000313" key="4">
    <source>
        <dbReference type="Proteomes" id="UP000799444"/>
    </source>
</evidence>
<feature type="transmembrane region" description="Helical" evidence="2">
    <location>
        <begin position="18"/>
        <end position="36"/>
    </location>
</feature>
<reference evidence="3" key="1">
    <citation type="journal article" date="2020" name="Stud. Mycol.">
        <title>101 Dothideomycetes genomes: a test case for predicting lifestyles and emergence of pathogens.</title>
        <authorList>
            <person name="Haridas S."/>
            <person name="Albert R."/>
            <person name="Binder M."/>
            <person name="Bloem J."/>
            <person name="Labutti K."/>
            <person name="Salamov A."/>
            <person name="Andreopoulos B."/>
            <person name="Baker S."/>
            <person name="Barry K."/>
            <person name="Bills G."/>
            <person name="Bluhm B."/>
            <person name="Cannon C."/>
            <person name="Castanera R."/>
            <person name="Culley D."/>
            <person name="Daum C."/>
            <person name="Ezra D."/>
            <person name="Gonzalez J."/>
            <person name="Henrissat B."/>
            <person name="Kuo A."/>
            <person name="Liang C."/>
            <person name="Lipzen A."/>
            <person name="Lutzoni F."/>
            <person name="Magnuson J."/>
            <person name="Mondo S."/>
            <person name="Nolan M."/>
            <person name="Ohm R."/>
            <person name="Pangilinan J."/>
            <person name="Park H.-J."/>
            <person name="Ramirez L."/>
            <person name="Alfaro M."/>
            <person name="Sun H."/>
            <person name="Tritt A."/>
            <person name="Yoshinaga Y."/>
            <person name="Zwiers L.-H."/>
            <person name="Turgeon B."/>
            <person name="Goodwin S."/>
            <person name="Spatafora J."/>
            <person name="Crous P."/>
            <person name="Grigoriev I."/>
        </authorList>
    </citation>
    <scope>NUCLEOTIDE SEQUENCE</scope>
    <source>
        <strain evidence="3">CBS 125425</strain>
    </source>
</reference>
<comment type="caution">
    <text evidence="3">The sequence shown here is derived from an EMBL/GenBank/DDBJ whole genome shotgun (WGS) entry which is preliminary data.</text>
</comment>
<protein>
    <submittedName>
        <fullName evidence="3">Uncharacterized protein</fullName>
    </submittedName>
</protein>
<dbReference type="PANTHER" id="PTHR33365">
    <property type="entry name" value="YALI0B05434P"/>
    <property type="match status" value="1"/>
</dbReference>
<dbReference type="Pfam" id="PF11807">
    <property type="entry name" value="UstYa"/>
    <property type="match status" value="1"/>
</dbReference>
<accession>A0A9P4R872</accession>
<gene>
    <name evidence="3" type="ORF">EJ04DRAFT_164736</name>
</gene>
<dbReference type="AlphaFoldDB" id="A0A9P4R872"/>
<evidence type="ECO:0000256" key="2">
    <source>
        <dbReference type="SAM" id="Phobius"/>
    </source>
</evidence>
<proteinExistence type="inferred from homology"/>
<dbReference type="Proteomes" id="UP000799444">
    <property type="component" value="Unassembled WGS sequence"/>
</dbReference>
<dbReference type="InterPro" id="IPR021765">
    <property type="entry name" value="UstYa-like"/>
</dbReference>
<comment type="similarity">
    <text evidence="1">Belongs to the ustYa family.</text>
</comment>
<dbReference type="OrthoDB" id="3750619at2759"/>
<organism evidence="3 4">
    <name type="scientific">Polyplosphaeria fusca</name>
    <dbReference type="NCBI Taxonomy" id="682080"/>
    <lineage>
        <taxon>Eukaryota</taxon>
        <taxon>Fungi</taxon>
        <taxon>Dikarya</taxon>
        <taxon>Ascomycota</taxon>
        <taxon>Pezizomycotina</taxon>
        <taxon>Dothideomycetes</taxon>
        <taxon>Pleosporomycetidae</taxon>
        <taxon>Pleosporales</taxon>
        <taxon>Tetraplosphaeriaceae</taxon>
        <taxon>Polyplosphaeria</taxon>
    </lineage>
</organism>
<name>A0A9P4R872_9PLEO</name>
<dbReference type="PANTHER" id="PTHR33365:SF6">
    <property type="entry name" value="OXIDASE USTYA"/>
    <property type="match status" value="1"/>
</dbReference>